<protein>
    <submittedName>
        <fullName evidence="3">Uncharacterized protein LOC107073536</fullName>
    </submittedName>
</protein>
<dbReference type="InterPro" id="IPR036728">
    <property type="entry name" value="PBP_GOBP_sf"/>
</dbReference>
<dbReference type="GeneID" id="107073536"/>
<evidence type="ECO:0000313" key="3">
    <source>
        <dbReference type="RefSeq" id="XP_015189708.1"/>
    </source>
</evidence>
<accession>A0ABM1JB70</accession>
<gene>
    <name evidence="3" type="primary">LOC107073536</name>
</gene>
<dbReference type="Proteomes" id="UP000694924">
    <property type="component" value="Unplaced"/>
</dbReference>
<sequence length="156" mass="17743">MKSILFCAFFLIFAYAQAAIPDDRVSAMAMDIGLSGKDFQLCLNKGRVDLETFLELNEAAFDEDTINYPPEMVKKVGTVTACIFKIHGVFRDSKFLPNELFRLMNRLKRTNEPIPLPIATTIRKCSETGNSTDEEAVVAFNFMICFKREMIKMRGH</sequence>
<dbReference type="Gene3D" id="1.10.238.20">
    <property type="entry name" value="Pheromone/general odorant binding protein domain"/>
    <property type="match status" value="1"/>
</dbReference>
<feature type="chain" id="PRO_5045154079" evidence="1">
    <location>
        <begin position="19"/>
        <end position="156"/>
    </location>
</feature>
<proteinExistence type="predicted"/>
<feature type="signal peptide" evidence="1">
    <location>
        <begin position="1"/>
        <end position="18"/>
    </location>
</feature>
<reference evidence="3" key="1">
    <citation type="submission" date="2025-08" db="UniProtKB">
        <authorList>
            <consortium name="RefSeq"/>
        </authorList>
    </citation>
    <scope>IDENTIFICATION</scope>
    <source>
        <tissue evidence="3">Whole body</tissue>
    </source>
</reference>
<keyword evidence="2" id="KW-1185">Reference proteome</keyword>
<name>A0ABM1JB70_POLDO</name>
<evidence type="ECO:0000313" key="2">
    <source>
        <dbReference type="Proteomes" id="UP000694924"/>
    </source>
</evidence>
<dbReference type="SUPFAM" id="SSF47565">
    <property type="entry name" value="Insect pheromone/odorant-binding proteins"/>
    <property type="match status" value="1"/>
</dbReference>
<organism evidence="2 3">
    <name type="scientific">Polistes dominula</name>
    <name type="common">European paper wasp</name>
    <name type="synonym">Vespa dominula</name>
    <dbReference type="NCBI Taxonomy" id="743375"/>
    <lineage>
        <taxon>Eukaryota</taxon>
        <taxon>Metazoa</taxon>
        <taxon>Ecdysozoa</taxon>
        <taxon>Arthropoda</taxon>
        <taxon>Hexapoda</taxon>
        <taxon>Insecta</taxon>
        <taxon>Pterygota</taxon>
        <taxon>Neoptera</taxon>
        <taxon>Endopterygota</taxon>
        <taxon>Hymenoptera</taxon>
        <taxon>Apocrita</taxon>
        <taxon>Aculeata</taxon>
        <taxon>Vespoidea</taxon>
        <taxon>Vespidae</taxon>
        <taxon>Polistinae</taxon>
        <taxon>Polistini</taxon>
        <taxon>Polistes</taxon>
    </lineage>
</organism>
<keyword evidence="1" id="KW-0732">Signal</keyword>
<dbReference type="RefSeq" id="XP_015189708.1">
    <property type="nucleotide sequence ID" value="XM_015334222.1"/>
</dbReference>
<evidence type="ECO:0000256" key="1">
    <source>
        <dbReference type="SAM" id="SignalP"/>
    </source>
</evidence>